<evidence type="ECO:0000313" key="4">
    <source>
        <dbReference type="Proteomes" id="UP001219525"/>
    </source>
</evidence>
<organism evidence="3 4">
    <name type="scientific">Mycena pura</name>
    <dbReference type="NCBI Taxonomy" id="153505"/>
    <lineage>
        <taxon>Eukaryota</taxon>
        <taxon>Fungi</taxon>
        <taxon>Dikarya</taxon>
        <taxon>Basidiomycota</taxon>
        <taxon>Agaricomycotina</taxon>
        <taxon>Agaricomycetes</taxon>
        <taxon>Agaricomycetidae</taxon>
        <taxon>Agaricales</taxon>
        <taxon>Marasmiineae</taxon>
        <taxon>Mycenaceae</taxon>
        <taxon>Mycena</taxon>
    </lineage>
</organism>
<dbReference type="AlphaFoldDB" id="A0AAD6VD88"/>
<comment type="caution">
    <text evidence="3">The sequence shown here is derived from an EMBL/GenBank/DDBJ whole genome shotgun (WGS) entry which is preliminary data.</text>
</comment>
<evidence type="ECO:0000313" key="3">
    <source>
        <dbReference type="EMBL" id="KAJ7209648.1"/>
    </source>
</evidence>
<feature type="domain" description="Ubiquinol-cytochrome c chaperone" evidence="2">
    <location>
        <begin position="181"/>
        <end position="235"/>
    </location>
</feature>
<dbReference type="InterPro" id="IPR021150">
    <property type="entry name" value="Ubiq_cyt_c_chap"/>
</dbReference>
<dbReference type="PANTHER" id="PTHR12184:SF1">
    <property type="entry name" value="UBIQUINOL-CYTOCHROME-C REDUCTASE COMPLEX ASSEMBLY FACTOR 1"/>
    <property type="match status" value="1"/>
</dbReference>
<dbReference type="Pfam" id="PF03981">
    <property type="entry name" value="Ubiq_cyt_C_chap"/>
    <property type="match status" value="2"/>
</dbReference>
<dbReference type="EMBL" id="JARJCW010000030">
    <property type="protein sequence ID" value="KAJ7209648.1"/>
    <property type="molecule type" value="Genomic_DNA"/>
</dbReference>
<keyword evidence="4" id="KW-1185">Reference proteome</keyword>
<dbReference type="Proteomes" id="UP001219525">
    <property type="component" value="Unassembled WGS sequence"/>
</dbReference>
<dbReference type="GO" id="GO:0005739">
    <property type="term" value="C:mitochondrion"/>
    <property type="evidence" value="ECO:0007669"/>
    <property type="project" value="TreeGrafter"/>
</dbReference>
<evidence type="ECO:0000256" key="1">
    <source>
        <dbReference type="ARBA" id="ARBA00006407"/>
    </source>
</evidence>
<feature type="domain" description="Ubiquinol-cytochrome c chaperone" evidence="2">
    <location>
        <begin position="98"/>
        <end position="159"/>
    </location>
</feature>
<comment type="similarity">
    <text evidence="1">Belongs to the CBP3 family.</text>
</comment>
<sequence length="356" mass="40589">MLGRTSLGQVRRIGRLHPIRPFSDNKSIFNADDLIPQRPKSWLTRKIQESPKNRERFIKFTNAIGMASPRSMAQIRTFVLYERLCSIKADEEKSFWREECALPPTFQSWFTVITLHIWMLTVRFRALPAAYGRRYADCLVDHFFQDVEDRVRAIMQPSYDYKPYTFVSTFYVNPNAPSGTDKSVRLALAPERLVVQQLKIFKEQWTGFCISLDLGLVKGDMEMAGAVWRNLLGARGASGIAYIDDASAPAFRRAVNLVGGAVVNSEKVDFEKEAVTDDESGVHDFLPSEADRYLAYPELMLTIVQHVRRELVRLEALSDEEIVELDWRELRFGRVRQGADSEASSSKFSESAQSGT</sequence>
<accession>A0AAD6VD88</accession>
<evidence type="ECO:0000259" key="2">
    <source>
        <dbReference type="Pfam" id="PF03981"/>
    </source>
</evidence>
<proteinExistence type="inferred from homology"/>
<gene>
    <name evidence="3" type="ORF">GGX14DRAFT_364591</name>
</gene>
<reference evidence="3" key="1">
    <citation type="submission" date="2023-03" db="EMBL/GenBank/DDBJ databases">
        <title>Massive genome expansion in bonnet fungi (Mycena s.s.) driven by repeated elements and novel gene families across ecological guilds.</title>
        <authorList>
            <consortium name="Lawrence Berkeley National Laboratory"/>
            <person name="Harder C.B."/>
            <person name="Miyauchi S."/>
            <person name="Viragh M."/>
            <person name="Kuo A."/>
            <person name="Thoen E."/>
            <person name="Andreopoulos B."/>
            <person name="Lu D."/>
            <person name="Skrede I."/>
            <person name="Drula E."/>
            <person name="Henrissat B."/>
            <person name="Morin E."/>
            <person name="Kohler A."/>
            <person name="Barry K."/>
            <person name="LaButti K."/>
            <person name="Morin E."/>
            <person name="Salamov A."/>
            <person name="Lipzen A."/>
            <person name="Mereny Z."/>
            <person name="Hegedus B."/>
            <person name="Baldrian P."/>
            <person name="Stursova M."/>
            <person name="Weitz H."/>
            <person name="Taylor A."/>
            <person name="Grigoriev I.V."/>
            <person name="Nagy L.G."/>
            <person name="Martin F."/>
            <person name="Kauserud H."/>
        </authorList>
    </citation>
    <scope>NUCLEOTIDE SEQUENCE</scope>
    <source>
        <strain evidence="3">9144</strain>
    </source>
</reference>
<name>A0AAD6VD88_9AGAR</name>
<protein>
    <recommendedName>
        <fullName evidence="2">Ubiquinol-cytochrome c chaperone domain-containing protein</fullName>
    </recommendedName>
</protein>
<dbReference type="GO" id="GO:0034551">
    <property type="term" value="P:mitochondrial respiratory chain complex III assembly"/>
    <property type="evidence" value="ECO:0007669"/>
    <property type="project" value="TreeGrafter"/>
</dbReference>
<dbReference type="InterPro" id="IPR007129">
    <property type="entry name" value="Ubiqinol_cyt_c_chaperone_CPB3"/>
</dbReference>
<dbReference type="PANTHER" id="PTHR12184">
    <property type="entry name" value="UBIQUINOL-CYTOCHROME C REDUCTASE COMPLEX ASSEMBLY FACTOR 1 FAMILY MEMBER"/>
    <property type="match status" value="1"/>
</dbReference>